<evidence type="ECO:0000313" key="3">
    <source>
        <dbReference type="Proteomes" id="UP000448575"/>
    </source>
</evidence>
<dbReference type="InterPro" id="IPR028983">
    <property type="entry name" value="PA2201-like_C"/>
</dbReference>
<dbReference type="EMBL" id="WWCJ01000017">
    <property type="protein sequence ID" value="MYN04491.1"/>
    <property type="molecule type" value="Genomic_DNA"/>
</dbReference>
<proteinExistence type="predicted"/>
<keyword evidence="3" id="KW-1185">Reference proteome</keyword>
<dbReference type="AlphaFoldDB" id="A0A6N9HLF0"/>
<dbReference type="Proteomes" id="UP000448575">
    <property type="component" value="Unassembled WGS sequence"/>
</dbReference>
<evidence type="ECO:0000259" key="1">
    <source>
        <dbReference type="Pfam" id="PF08929"/>
    </source>
</evidence>
<accession>A0A6N9HLF0</accession>
<name>A0A6N9HLF0_9BURK</name>
<protein>
    <submittedName>
        <fullName evidence="2">DUF1911 domain-containing protein</fullName>
    </submittedName>
</protein>
<dbReference type="Gene3D" id="1.10.3920.10">
    <property type="entry name" value="PA2201 C-terminal domain-like"/>
    <property type="match status" value="1"/>
</dbReference>
<feature type="domain" description="PoNi C-terminal" evidence="1">
    <location>
        <begin position="149"/>
        <end position="257"/>
    </location>
</feature>
<gene>
    <name evidence="2" type="ORF">GTP41_20575</name>
</gene>
<dbReference type="RefSeq" id="WP_161027453.1">
    <property type="nucleotide sequence ID" value="NZ_WWCJ01000017.1"/>
</dbReference>
<sequence>MNKIDFTASRRQPLIGEQSYLNMLEWFEEDAEVLREKLAEPTDDPRDNVSILKAWAYRYWNTFELRLTGGDDLASLAPYLTQVVEAFEDVAVALDDVPDAHYYPPFVLNDMIDTYVDYLNLLSAAVLLHREDLIPRIYELIAETDYDGSDAVIETLLSFYLLNRPKMDFHFWKPYTPLFNAITQQDPAERAKGMEKFVKNWYKSMKGVAHFWGKHEQIEPDFSPYFGYWAMCAGAFTYLHDIDDSRYRDEMVYPKDMVEYARSQPRNSVELEDGSLILRVLGGQACPTPGYWFSPAKPDSARHFKKDEIMPVFDSAYGLTIWQLDKPDGTPDLL</sequence>
<dbReference type="InterPro" id="IPR015025">
    <property type="entry name" value="PoNi_C"/>
</dbReference>
<organism evidence="2 3">
    <name type="scientific">Pseudoduganella guangdongensis</name>
    <dbReference type="NCBI Taxonomy" id="2692179"/>
    <lineage>
        <taxon>Bacteria</taxon>
        <taxon>Pseudomonadati</taxon>
        <taxon>Pseudomonadota</taxon>
        <taxon>Betaproteobacteria</taxon>
        <taxon>Burkholderiales</taxon>
        <taxon>Oxalobacteraceae</taxon>
        <taxon>Telluria group</taxon>
        <taxon>Pseudoduganella</taxon>
    </lineage>
</organism>
<evidence type="ECO:0000313" key="2">
    <source>
        <dbReference type="EMBL" id="MYN04491.1"/>
    </source>
</evidence>
<dbReference type="Pfam" id="PF08929">
    <property type="entry name" value="PoNi_C"/>
    <property type="match status" value="1"/>
</dbReference>
<comment type="caution">
    <text evidence="2">The sequence shown here is derived from an EMBL/GenBank/DDBJ whole genome shotgun (WGS) entry which is preliminary data.</text>
</comment>
<reference evidence="2 3" key="1">
    <citation type="submission" date="2019-12" db="EMBL/GenBank/DDBJ databases">
        <title>Novel species isolated from a subtropical stream in China.</title>
        <authorList>
            <person name="Lu H."/>
        </authorList>
    </citation>
    <scope>NUCLEOTIDE SEQUENCE [LARGE SCALE GENOMIC DNA]</scope>
    <source>
        <strain evidence="2 3">DS3</strain>
    </source>
</reference>
<dbReference type="SUPFAM" id="SSF140731">
    <property type="entry name" value="PA2201 C-terminal domain-like"/>
    <property type="match status" value="1"/>
</dbReference>